<reference evidence="1" key="1">
    <citation type="submission" date="2023-06" db="EMBL/GenBank/DDBJ databases">
        <title>Genome-scale phylogeny and comparative genomics of the fungal order Sordariales.</title>
        <authorList>
            <consortium name="Lawrence Berkeley National Laboratory"/>
            <person name="Hensen N."/>
            <person name="Bonometti L."/>
            <person name="Westerberg I."/>
            <person name="Brannstrom I.O."/>
            <person name="Guillou S."/>
            <person name="Cros-Aarteil S."/>
            <person name="Calhoun S."/>
            <person name="Haridas S."/>
            <person name="Kuo A."/>
            <person name="Mondo S."/>
            <person name="Pangilinan J."/>
            <person name="Riley R."/>
            <person name="LaButti K."/>
            <person name="Andreopoulos B."/>
            <person name="Lipzen A."/>
            <person name="Chen C."/>
            <person name="Yanf M."/>
            <person name="Daum C."/>
            <person name="Ng V."/>
            <person name="Clum A."/>
            <person name="Steindorff A."/>
            <person name="Ohm R."/>
            <person name="Martin F."/>
            <person name="Silar P."/>
            <person name="Natvig D."/>
            <person name="Lalanne C."/>
            <person name="Gautier V."/>
            <person name="Ament-velasquez S.L."/>
            <person name="Kruys A."/>
            <person name="Hutchinson M.I."/>
            <person name="Powell A.J."/>
            <person name="Barry K."/>
            <person name="Miller A.N."/>
            <person name="Grigoriev I.V."/>
            <person name="Debuchy R."/>
            <person name="Gladieux P."/>
            <person name="Thoren M.H."/>
            <person name="Johannesson H."/>
        </authorList>
    </citation>
    <scope>NUCLEOTIDE SEQUENCE</scope>
    <source>
        <strain evidence="1">SMH3391-2</strain>
    </source>
</reference>
<evidence type="ECO:0000313" key="2">
    <source>
        <dbReference type="Proteomes" id="UP001174934"/>
    </source>
</evidence>
<sequence length="75" mass="8100">MLYHILLDSELILSTATSSPLALVFLISSLSSFNLLTFSFGNSTGCNSSSLSPSSSHLIRSLIYSYILCHIFIPG</sequence>
<evidence type="ECO:0000313" key="1">
    <source>
        <dbReference type="EMBL" id="KAK0621853.1"/>
    </source>
</evidence>
<dbReference type="EMBL" id="JAULSR010000004">
    <property type="protein sequence ID" value="KAK0621853.1"/>
    <property type="molecule type" value="Genomic_DNA"/>
</dbReference>
<dbReference type="Proteomes" id="UP001174934">
    <property type="component" value="Unassembled WGS sequence"/>
</dbReference>
<comment type="caution">
    <text evidence="1">The sequence shown here is derived from an EMBL/GenBank/DDBJ whole genome shotgun (WGS) entry which is preliminary data.</text>
</comment>
<dbReference type="AlphaFoldDB" id="A0AA39WUH7"/>
<keyword evidence="2" id="KW-1185">Reference proteome</keyword>
<gene>
    <name evidence="1" type="ORF">B0T17DRAFT_535253</name>
</gene>
<protein>
    <submittedName>
        <fullName evidence="1">Uncharacterized protein</fullName>
    </submittedName>
</protein>
<name>A0AA39WUH7_9PEZI</name>
<accession>A0AA39WUH7</accession>
<organism evidence="1 2">
    <name type="scientific">Bombardia bombarda</name>
    <dbReference type="NCBI Taxonomy" id="252184"/>
    <lineage>
        <taxon>Eukaryota</taxon>
        <taxon>Fungi</taxon>
        <taxon>Dikarya</taxon>
        <taxon>Ascomycota</taxon>
        <taxon>Pezizomycotina</taxon>
        <taxon>Sordariomycetes</taxon>
        <taxon>Sordariomycetidae</taxon>
        <taxon>Sordariales</taxon>
        <taxon>Lasiosphaeriaceae</taxon>
        <taxon>Bombardia</taxon>
    </lineage>
</organism>
<proteinExistence type="predicted"/>